<dbReference type="PROSITE" id="PS00178">
    <property type="entry name" value="AA_TRNA_LIGASE_I"/>
    <property type="match status" value="1"/>
</dbReference>
<dbReference type="InterPro" id="IPR001412">
    <property type="entry name" value="aa-tRNA-synth_I_CS"/>
</dbReference>
<evidence type="ECO:0000259" key="9">
    <source>
        <dbReference type="Pfam" id="PF00133"/>
    </source>
</evidence>
<dbReference type="WBParaSite" id="Minc3s05724g38718">
    <property type="protein sequence ID" value="Minc3s05724g38718"/>
    <property type="gene ID" value="Minc3s05724g38718"/>
</dbReference>
<dbReference type="InterPro" id="IPR002303">
    <property type="entry name" value="Valyl-tRNA_ligase"/>
</dbReference>
<dbReference type="InterPro" id="IPR014729">
    <property type="entry name" value="Rossmann-like_a/b/a_fold"/>
</dbReference>
<evidence type="ECO:0000256" key="5">
    <source>
        <dbReference type="ARBA" id="ARBA00022840"/>
    </source>
</evidence>
<evidence type="ECO:0000256" key="7">
    <source>
        <dbReference type="ARBA" id="ARBA00023146"/>
    </source>
</evidence>
<evidence type="ECO:0000256" key="2">
    <source>
        <dbReference type="ARBA" id="ARBA00013169"/>
    </source>
</evidence>
<dbReference type="GO" id="GO:0004832">
    <property type="term" value="F:valine-tRNA ligase activity"/>
    <property type="evidence" value="ECO:0007669"/>
    <property type="project" value="UniProtKB-EC"/>
</dbReference>
<keyword evidence="4" id="KW-0547">Nucleotide-binding</keyword>
<dbReference type="InterPro" id="IPR002300">
    <property type="entry name" value="aa-tRNA-synth_Ia"/>
</dbReference>
<evidence type="ECO:0000256" key="1">
    <source>
        <dbReference type="ARBA" id="ARBA00005594"/>
    </source>
</evidence>
<reference evidence="11" key="1">
    <citation type="submission" date="2022-11" db="UniProtKB">
        <authorList>
            <consortium name="WormBaseParasite"/>
        </authorList>
    </citation>
    <scope>IDENTIFICATION</scope>
</reference>
<dbReference type="GO" id="GO:0005524">
    <property type="term" value="F:ATP binding"/>
    <property type="evidence" value="ECO:0007669"/>
    <property type="project" value="UniProtKB-KW"/>
</dbReference>
<accession>A0A914NKJ0</accession>
<proteinExistence type="inferred from homology"/>
<evidence type="ECO:0000256" key="6">
    <source>
        <dbReference type="ARBA" id="ARBA00022917"/>
    </source>
</evidence>
<dbReference type="GO" id="GO:0006438">
    <property type="term" value="P:valyl-tRNA aminoacylation"/>
    <property type="evidence" value="ECO:0007669"/>
    <property type="project" value="InterPro"/>
</dbReference>
<evidence type="ECO:0000256" key="8">
    <source>
        <dbReference type="ARBA" id="ARBA00029936"/>
    </source>
</evidence>
<dbReference type="EC" id="6.1.1.9" evidence="2"/>
<name>A0A914NKJ0_MELIC</name>
<protein>
    <recommendedName>
        <fullName evidence="2">valine--tRNA ligase</fullName>
        <ecNumber evidence="2">6.1.1.9</ecNumber>
    </recommendedName>
    <alternativeName>
        <fullName evidence="8">Valyl-tRNA synthetase</fullName>
    </alternativeName>
</protein>
<feature type="domain" description="Aminoacyl-tRNA synthetase class Ia" evidence="9">
    <location>
        <begin position="61"/>
        <end position="105"/>
    </location>
</feature>
<dbReference type="Gene3D" id="3.40.50.620">
    <property type="entry name" value="HUPs"/>
    <property type="match status" value="1"/>
</dbReference>
<dbReference type="Pfam" id="PF00133">
    <property type="entry name" value="tRNA-synt_1"/>
    <property type="match status" value="1"/>
</dbReference>
<dbReference type="AlphaFoldDB" id="A0A914NKJ0"/>
<dbReference type="PANTHER" id="PTHR11946">
    <property type="entry name" value="VALYL-TRNA SYNTHETASES"/>
    <property type="match status" value="1"/>
</dbReference>
<dbReference type="PANTHER" id="PTHR11946:SF109">
    <property type="entry name" value="VALINE--TRNA LIGASE"/>
    <property type="match status" value="1"/>
</dbReference>
<sequence>MNMLFRRNLFNVFKLQRRLLWSSSDKEFFANVPRLADVSKFDAKLVEAHYFERPKYVDITNEDGDFFTMVLPPPNVTGNLHVGHALTVVVEDSICRFNKLLGNYVC</sequence>
<keyword evidence="3" id="KW-0436">Ligase</keyword>
<dbReference type="GO" id="GO:0005829">
    <property type="term" value="C:cytosol"/>
    <property type="evidence" value="ECO:0007669"/>
    <property type="project" value="TreeGrafter"/>
</dbReference>
<organism evidence="10 11">
    <name type="scientific">Meloidogyne incognita</name>
    <name type="common">Southern root-knot nematode worm</name>
    <name type="synonym">Oxyuris incognita</name>
    <dbReference type="NCBI Taxonomy" id="6306"/>
    <lineage>
        <taxon>Eukaryota</taxon>
        <taxon>Metazoa</taxon>
        <taxon>Ecdysozoa</taxon>
        <taxon>Nematoda</taxon>
        <taxon>Chromadorea</taxon>
        <taxon>Rhabditida</taxon>
        <taxon>Tylenchina</taxon>
        <taxon>Tylenchomorpha</taxon>
        <taxon>Tylenchoidea</taxon>
        <taxon>Meloidogynidae</taxon>
        <taxon>Meloidogyninae</taxon>
        <taxon>Meloidogyne</taxon>
        <taxon>Meloidogyne incognita group</taxon>
    </lineage>
</organism>
<evidence type="ECO:0000313" key="11">
    <source>
        <dbReference type="WBParaSite" id="Minc3s05724g38718"/>
    </source>
</evidence>
<evidence type="ECO:0000313" key="10">
    <source>
        <dbReference type="Proteomes" id="UP000887563"/>
    </source>
</evidence>
<dbReference type="SUPFAM" id="SSF52374">
    <property type="entry name" value="Nucleotidylyl transferase"/>
    <property type="match status" value="1"/>
</dbReference>
<comment type="similarity">
    <text evidence="1">Belongs to the class-I aminoacyl-tRNA synthetase family.</text>
</comment>
<dbReference type="Proteomes" id="UP000887563">
    <property type="component" value="Unplaced"/>
</dbReference>
<keyword evidence="7" id="KW-0030">Aminoacyl-tRNA synthetase</keyword>
<evidence type="ECO:0000256" key="3">
    <source>
        <dbReference type="ARBA" id="ARBA00022598"/>
    </source>
</evidence>
<evidence type="ECO:0000256" key="4">
    <source>
        <dbReference type="ARBA" id="ARBA00022741"/>
    </source>
</evidence>
<keyword evidence="6" id="KW-0648">Protein biosynthesis</keyword>
<keyword evidence="5" id="KW-0067">ATP-binding</keyword>
<keyword evidence="10" id="KW-1185">Reference proteome</keyword>